<dbReference type="EMBL" id="CAKLBY020000195">
    <property type="protein sequence ID" value="CAK7933522.1"/>
    <property type="molecule type" value="Genomic_DNA"/>
</dbReference>
<reference evidence="1" key="1">
    <citation type="submission" date="2024-01" db="EMBL/GenBank/DDBJ databases">
        <authorList>
            <person name="Webb A."/>
        </authorList>
    </citation>
    <scope>NUCLEOTIDE SEQUENCE</scope>
    <source>
        <strain evidence="1">Pm1</strain>
    </source>
</reference>
<proteinExistence type="predicted"/>
<sequence length="1218" mass="126667">MRWYCVHPSLPLQAELRIRAAADGSSAVCALVPSGRAFAAYNPVCQVPGNDDDASPSSWLQVTYQNASSGEMEDGYIMASLPNGMSLVIPWESTDFRGCCKVLDPETLMFDGPLEGAQRLGAVQCVAYLYVIVDESEARVQIRHPELETVWINKKDVQVVCTRLYHKACSTCHAFYELNEDLPENAQIAVREFPSTEAPAMGLLSRGETLEVFVRGGNWLQIIGGSFDRAWIMWRTEDLELLQESPDMFSGNCRRLITNLDGSAGAESGANMVLVVERTVPSHSDKKVCTSPLTVTPETDFTVNSTLEMSDAQAIASKHAAITTNNCVSVGVTKTSQARPASALCKSFDGADASDTEPLQSGITIGGGISSTLGSGADTCTKDVEPAFAVQASDDRPIRPAQSTFEQMHSDVGGADSVVMAQPTIDDMEDTEQTASKLSASAASADSDIAQNSLGDTDIAIGGGISSTLGSEADTCAKDVEPAFAVQASDDRPIRPAQSTFEQMHSDVGGADSVVMAQPTIDDMEDTEQTASKLSASAASADSDIAQNSLGDTDIAIGGGISSTLGSEADTCAKDVEPAFAVQASDDRPIRPAQSTFEQMHSDVGGADSVVMAQPTIDDMEQTVPKLSPSYVSAASADSDIAQNSLGDTDIAIGGGISSTLGSEADTCAKDVEPAFAVQASDDRPIRPAQSTFELMHSDVGGADSVVMAQPTIDDMEDTEQTVSKLSASAASADSDIAQNSLGDTDIAIGGGISPTLGSEADTCAKDVEPAFAVQASDDRPIRPAQSTFELMHSDVGGADSVVMAQPTIDDMEDTEQTVSKLSASAASADSDIAQNSLGDTDIAIGGGISSTLGSEADTCAKDVEPAFAVQASDDRPIRPAQSTFEQMHSDVNVGGADSVVMAQPTIDDMEDTEQTVPKLSPLHVSADSDIAQNSLGDTDIAIGGGISSTLGSEADTCAKDVEPAFAVQASDDRPIRPAQSTFELMHSDVGGADSVVMAQPTIDDMEDTEQTVSKLSASAASADSDIAQNSLGDTDIAIGGGISPTLGSEADTCAKDVEPAFAVQASDDRPIRPAQSTFEQMHSDVNVGGADSVVMAQPTIDDMEDTEQTVPKLSPLHVSADSDIAQNSLGDTDIAIGGGISSTLGSEADTCAKDVEPAFAVQASDDRPIRPAQSTFEQMHSDVGGADSVVMAQPTIDDMEQTVPKLSPSYVSAASAE</sequence>
<comment type="caution">
    <text evidence="1">The sequence shown here is derived from an EMBL/GenBank/DDBJ whole genome shotgun (WGS) entry which is preliminary data.</text>
</comment>
<gene>
    <name evidence="1" type="ORF">PM001_LOCUS18672</name>
</gene>
<organism evidence="1 2">
    <name type="scientific">Peronospora matthiolae</name>
    <dbReference type="NCBI Taxonomy" id="2874970"/>
    <lineage>
        <taxon>Eukaryota</taxon>
        <taxon>Sar</taxon>
        <taxon>Stramenopiles</taxon>
        <taxon>Oomycota</taxon>
        <taxon>Peronosporomycetes</taxon>
        <taxon>Peronosporales</taxon>
        <taxon>Peronosporaceae</taxon>
        <taxon>Peronospora</taxon>
    </lineage>
</organism>
<evidence type="ECO:0000313" key="1">
    <source>
        <dbReference type="EMBL" id="CAK7933522.1"/>
    </source>
</evidence>
<protein>
    <submittedName>
        <fullName evidence="1">Uncharacterized protein</fullName>
    </submittedName>
</protein>
<dbReference type="AlphaFoldDB" id="A0AAV1UHH6"/>
<name>A0AAV1UHH6_9STRA</name>
<dbReference type="Proteomes" id="UP001162060">
    <property type="component" value="Unassembled WGS sequence"/>
</dbReference>
<evidence type="ECO:0000313" key="2">
    <source>
        <dbReference type="Proteomes" id="UP001162060"/>
    </source>
</evidence>
<accession>A0AAV1UHH6</accession>